<dbReference type="AlphaFoldDB" id="A0A0N9NEY3"/>
<evidence type="ECO:0000313" key="2">
    <source>
        <dbReference type="Proteomes" id="UP000063789"/>
    </source>
</evidence>
<dbReference type="EMBL" id="CP011853">
    <property type="protein sequence ID" value="ALG84164.1"/>
    <property type="molecule type" value="Genomic_DNA"/>
</dbReference>
<keyword evidence="2" id="KW-1185">Reference proteome</keyword>
<evidence type="ECO:0000313" key="1">
    <source>
        <dbReference type="EMBL" id="ALG84164.1"/>
    </source>
</evidence>
<dbReference type="KEGG" id="goq:ACH46_06150"/>
<proteinExistence type="predicted"/>
<protein>
    <submittedName>
        <fullName evidence="1">Uncharacterized protein</fullName>
    </submittedName>
</protein>
<dbReference type="Proteomes" id="UP000063789">
    <property type="component" value="Chromosome"/>
</dbReference>
<name>A0A0N9NEY3_9ACTN</name>
<organism evidence="1 2">
    <name type="scientific">Gordonia phthalatica</name>
    <dbReference type="NCBI Taxonomy" id="1136941"/>
    <lineage>
        <taxon>Bacteria</taxon>
        <taxon>Bacillati</taxon>
        <taxon>Actinomycetota</taxon>
        <taxon>Actinomycetes</taxon>
        <taxon>Mycobacteriales</taxon>
        <taxon>Gordoniaceae</taxon>
        <taxon>Gordonia</taxon>
    </lineage>
</organism>
<accession>A0A0N9NEY3</accession>
<reference evidence="1 2" key="2">
    <citation type="journal article" date="2017" name="Int. J. Syst. Evol. Microbiol.">
        <title>Gordonia phthalatica sp. nov., a di-n-butyl phthalate-degrading bacterium isolated from activated sludge.</title>
        <authorList>
            <person name="Jin D."/>
            <person name="Kong X."/>
            <person name="Jia M."/>
            <person name="Yu X."/>
            <person name="Wang X."/>
            <person name="Zhuang X."/>
            <person name="Deng Y."/>
            <person name="Bai Z."/>
        </authorList>
    </citation>
    <scope>NUCLEOTIDE SEQUENCE [LARGE SCALE GENOMIC DNA]</scope>
    <source>
        <strain evidence="1 2">QH-11</strain>
    </source>
</reference>
<dbReference type="STRING" id="1136941.ACH46_06150"/>
<gene>
    <name evidence="1" type="ORF">ACH46_06150</name>
</gene>
<sequence length="89" mass="9309">MHTMDCLEAVGELRKAGVSLRPEQSVGDAMLVLFSALGAGVRQSVVVAPEVLDGVDELLGRVQLRPGAGTLTVALANLESLRVLSRRAA</sequence>
<dbReference type="PATRIC" id="fig|1136941.3.peg.1258"/>
<reference evidence="2" key="1">
    <citation type="submission" date="2015-06" db="EMBL/GenBank/DDBJ databases">
        <title>Complete genome sequence and metabolic analysis of phthalate degradation pathway in Gordonia sp. QH-11.</title>
        <authorList>
            <person name="Jin D."/>
            <person name="Kong X."/>
            <person name="Bai Z."/>
        </authorList>
    </citation>
    <scope>NUCLEOTIDE SEQUENCE [LARGE SCALE GENOMIC DNA]</scope>
    <source>
        <strain evidence="2">QH-11</strain>
    </source>
</reference>